<dbReference type="Proteomes" id="UP000001511">
    <property type="component" value="Plasmid pAzo01"/>
</dbReference>
<reference evidence="1 2" key="1">
    <citation type="journal article" date="2010" name="PLoS ONE">
        <title>Genome erosion in a nitrogen-fixing vertically transmitted endosymbiotic multicellular cyanobacterium.</title>
        <authorList>
            <person name="Ran L."/>
            <person name="Larsson J."/>
            <person name="Vigil-Stenman T."/>
            <person name="Nylander J.A."/>
            <person name="Ininbergs K."/>
            <person name="Zheng W.W."/>
            <person name="Lapidus A."/>
            <person name="Lowry S."/>
            <person name="Haselkorn R."/>
            <person name="Bergman B."/>
        </authorList>
    </citation>
    <scope>NUCLEOTIDE SEQUENCE [LARGE SCALE GENOMIC DNA]</scope>
    <source>
        <strain evidence="2">0708</strain>
        <plasmid evidence="2">Plasmid pAzo01</plasmid>
    </source>
</reference>
<accession>D7E5K1</accession>
<name>D7E5K1_NOSA0</name>
<dbReference type="RefSeq" id="WP_013193269.1">
    <property type="nucleotide sequence ID" value="NC_014249.1"/>
</dbReference>
<protein>
    <submittedName>
        <fullName evidence="1">Uncharacterized protein</fullName>
    </submittedName>
</protein>
<dbReference type="KEGG" id="naz:Aazo_5232"/>
<keyword evidence="1" id="KW-0614">Plasmid</keyword>
<dbReference type="EMBL" id="CP002060">
    <property type="protein sequence ID" value="ADI66260.1"/>
    <property type="molecule type" value="Genomic_DNA"/>
</dbReference>
<dbReference type="HOGENOM" id="CLU_2480257_0_0_3"/>
<proteinExistence type="predicted"/>
<keyword evidence="2" id="KW-1185">Reference proteome</keyword>
<organism evidence="1 2">
    <name type="scientific">Nostoc azollae (strain 0708)</name>
    <name type="common">Anabaena azollae (strain 0708)</name>
    <dbReference type="NCBI Taxonomy" id="551115"/>
    <lineage>
        <taxon>Bacteria</taxon>
        <taxon>Bacillati</taxon>
        <taxon>Cyanobacteriota</taxon>
        <taxon>Cyanophyceae</taxon>
        <taxon>Nostocales</taxon>
        <taxon>Nostocaceae</taxon>
        <taxon>Trichormus</taxon>
    </lineage>
</organism>
<dbReference type="AlphaFoldDB" id="D7E5K1"/>
<evidence type="ECO:0000313" key="1">
    <source>
        <dbReference type="EMBL" id="ADI66260.1"/>
    </source>
</evidence>
<geneLocation type="plasmid" evidence="1 2">
    <name>pAzo01</name>
</geneLocation>
<evidence type="ECO:0000313" key="2">
    <source>
        <dbReference type="Proteomes" id="UP000001511"/>
    </source>
</evidence>
<sequence length="87" mass="10268">MLVYSLPQHLFEVTLNRVFTSDLVIEKLRDSKVKENPQEIYQWSNFAGYYPEESPNRRKIAHETYSLAIQFNDSNKYSILQALTNPK</sequence>
<gene>
    <name evidence="1" type="ordered locus">Aazo_5232</name>
</gene>